<sequence>MALSLGGCQSTARQDAYKQVGSVCSFMAPTVSGTRNYVPRDAKEAPDSAIAYPDPETPIYCDRPISESLLSAIELANYTRALQSVGLFSLLQQNGPFTVFAIPNGPLQHYEARFAGGALPPVSTPDLKSLLGYTIVRGKWPLATLKAAIARQPTHAIGLHTISGAILTVSPDASGQLVLSNGAGAVNRLWVTGVPQSNGVLYFTQSLLTPVFPAAPAAPAGSATTSAATYGRGTSLVVAKPLVVPH</sequence>
<reference evidence="2 3" key="1">
    <citation type="journal article" date="2020" name="Int. J. Syst. Evol. Microbiol.">
        <title>Novel acetic acid bacteria from cider fermentations: Acetobacter conturbans sp. nov. and Acetobacter fallax sp. nov.</title>
        <authorList>
            <person name="Sombolestani A.S."/>
            <person name="Cleenwerck I."/>
            <person name="Cnockaert M."/>
            <person name="Borremans W."/>
            <person name="Wieme A.D."/>
            <person name="De Vuyst L."/>
            <person name="Vandamme P."/>
        </authorList>
    </citation>
    <scope>NUCLEOTIDE SEQUENCE [LARGE SCALE GENOMIC DNA]</scope>
    <source>
        <strain evidence="2 3">LMG 30640</strain>
    </source>
</reference>
<dbReference type="InterPro" id="IPR036378">
    <property type="entry name" value="FAS1_dom_sf"/>
</dbReference>
<comment type="caution">
    <text evidence="2">The sequence shown here is derived from an EMBL/GenBank/DDBJ whole genome shotgun (WGS) entry which is preliminary data.</text>
</comment>
<dbReference type="PROSITE" id="PS50213">
    <property type="entry name" value="FAS1"/>
    <property type="match status" value="1"/>
</dbReference>
<protein>
    <submittedName>
        <fullName evidence="2">Fasciclin</fullName>
    </submittedName>
</protein>
<dbReference type="Proteomes" id="UP000635278">
    <property type="component" value="Unassembled WGS sequence"/>
</dbReference>
<evidence type="ECO:0000313" key="3">
    <source>
        <dbReference type="Proteomes" id="UP000635278"/>
    </source>
</evidence>
<name>A0ABX0JMR6_9PROT</name>
<proteinExistence type="predicted"/>
<dbReference type="SUPFAM" id="SSF82153">
    <property type="entry name" value="FAS1 domain"/>
    <property type="match status" value="1"/>
</dbReference>
<accession>A0ABX0JMR6</accession>
<dbReference type="Gene3D" id="2.30.180.10">
    <property type="entry name" value="FAS1 domain"/>
    <property type="match status" value="1"/>
</dbReference>
<gene>
    <name evidence="2" type="ORF">GOB93_08440</name>
</gene>
<feature type="domain" description="FAS1" evidence="1">
    <location>
        <begin position="62"/>
        <end position="208"/>
    </location>
</feature>
<organism evidence="2 3">
    <name type="scientific">Acetobacter musti</name>
    <dbReference type="NCBI Taxonomy" id="864732"/>
    <lineage>
        <taxon>Bacteria</taxon>
        <taxon>Pseudomonadati</taxon>
        <taxon>Pseudomonadota</taxon>
        <taxon>Alphaproteobacteria</taxon>
        <taxon>Acetobacterales</taxon>
        <taxon>Acetobacteraceae</taxon>
        <taxon>Acetobacter</taxon>
    </lineage>
</organism>
<evidence type="ECO:0000313" key="2">
    <source>
        <dbReference type="EMBL" id="NHN84671.1"/>
    </source>
</evidence>
<dbReference type="EMBL" id="WOTB01000009">
    <property type="protein sequence ID" value="NHN84671.1"/>
    <property type="molecule type" value="Genomic_DNA"/>
</dbReference>
<dbReference type="InterPro" id="IPR000782">
    <property type="entry name" value="FAS1_domain"/>
</dbReference>
<keyword evidence="3" id="KW-1185">Reference proteome</keyword>
<evidence type="ECO:0000259" key="1">
    <source>
        <dbReference type="PROSITE" id="PS50213"/>
    </source>
</evidence>
<dbReference type="Pfam" id="PF02469">
    <property type="entry name" value="Fasciclin"/>
    <property type="match status" value="1"/>
</dbReference>